<comment type="caution">
    <text evidence="2">The sequence shown here is derived from an EMBL/GenBank/DDBJ whole genome shotgun (WGS) entry which is preliminary data.</text>
</comment>
<keyword evidence="1" id="KW-1133">Transmembrane helix</keyword>
<protein>
    <submittedName>
        <fullName evidence="2">Uncharacterized protein</fullName>
    </submittedName>
</protein>
<dbReference type="Proteomes" id="UP001175211">
    <property type="component" value="Unassembled WGS sequence"/>
</dbReference>
<accession>A0AA39K3J3</accession>
<dbReference type="AlphaFoldDB" id="A0AA39K3J3"/>
<reference evidence="2" key="1">
    <citation type="submission" date="2023-06" db="EMBL/GenBank/DDBJ databases">
        <authorList>
            <consortium name="Lawrence Berkeley National Laboratory"/>
            <person name="Ahrendt S."/>
            <person name="Sahu N."/>
            <person name="Indic B."/>
            <person name="Wong-Bajracharya J."/>
            <person name="Merenyi Z."/>
            <person name="Ke H.-M."/>
            <person name="Monk M."/>
            <person name="Kocsube S."/>
            <person name="Drula E."/>
            <person name="Lipzen A."/>
            <person name="Balint B."/>
            <person name="Henrissat B."/>
            <person name="Andreopoulos B."/>
            <person name="Martin F.M."/>
            <person name="Harder C.B."/>
            <person name="Rigling D."/>
            <person name="Ford K.L."/>
            <person name="Foster G.D."/>
            <person name="Pangilinan J."/>
            <person name="Papanicolaou A."/>
            <person name="Barry K."/>
            <person name="LaButti K."/>
            <person name="Viragh M."/>
            <person name="Koriabine M."/>
            <person name="Yan M."/>
            <person name="Riley R."/>
            <person name="Champramary S."/>
            <person name="Plett K.L."/>
            <person name="Tsai I.J."/>
            <person name="Slot J."/>
            <person name="Sipos G."/>
            <person name="Plett J."/>
            <person name="Nagy L.G."/>
            <person name="Grigoriev I.V."/>
        </authorList>
    </citation>
    <scope>NUCLEOTIDE SEQUENCE</scope>
    <source>
        <strain evidence="2">CCBAS 213</strain>
    </source>
</reference>
<feature type="transmembrane region" description="Helical" evidence="1">
    <location>
        <begin position="20"/>
        <end position="41"/>
    </location>
</feature>
<gene>
    <name evidence="2" type="ORF">EV420DRAFT_1273623</name>
</gene>
<keyword evidence="3" id="KW-1185">Reference proteome</keyword>
<evidence type="ECO:0000313" key="3">
    <source>
        <dbReference type="Proteomes" id="UP001175211"/>
    </source>
</evidence>
<name>A0AA39K3J3_ARMTA</name>
<evidence type="ECO:0000256" key="1">
    <source>
        <dbReference type="SAM" id="Phobius"/>
    </source>
</evidence>
<organism evidence="2 3">
    <name type="scientific">Armillaria tabescens</name>
    <name type="common">Ringless honey mushroom</name>
    <name type="synonym">Agaricus tabescens</name>
    <dbReference type="NCBI Taxonomy" id="1929756"/>
    <lineage>
        <taxon>Eukaryota</taxon>
        <taxon>Fungi</taxon>
        <taxon>Dikarya</taxon>
        <taxon>Basidiomycota</taxon>
        <taxon>Agaricomycotina</taxon>
        <taxon>Agaricomycetes</taxon>
        <taxon>Agaricomycetidae</taxon>
        <taxon>Agaricales</taxon>
        <taxon>Marasmiineae</taxon>
        <taxon>Physalacriaceae</taxon>
        <taxon>Desarmillaria</taxon>
    </lineage>
</organism>
<keyword evidence="1" id="KW-0472">Membrane</keyword>
<proteinExistence type="predicted"/>
<dbReference type="GeneID" id="85351325"/>
<evidence type="ECO:0000313" key="2">
    <source>
        <dbReference type="EMBL" id="KAK0452790.1"/>
    </source>
</evidence>
<sequence length="247" mass="28567">MLWSLQNILSPFFSACEQLLFIQIQCLIGFIISGSMALSFFMEIIFEEADLDLYIEFGRRIPVFEFMLQAGYIYMPRLKQNPSLEDIIDKGDMTIMNPPKVTFSSAGDYKGQTIIAMLDFVCPGSERKVQIMLTRGTPIYCVLQFHSTCVMNFIMSTHAYSLYPLATLQRKFAVNSFFTKRLIGDHLAIVKYKEHGFTYIPTGEDYEVMFQPYKCRRVGDKFTLTVSLNMEKEEDGDLFHPEMANMW</sequence>
<dbReference type="EMBL" id="JAUEPS010000030">
    <property type="protein sequence ID" value="KAK0452790.1"/>
    <property type="molecule type" value="Genomic_DNA"/>
</dbReference>
<keyword evidence="1" id="KW-0812">Transmembrane</keyword>
<dbReference type="RefSeq" id="XP_060328126.1">
    <property type="nucleotide sequence ID" value="XM_060467777.1"/>
</dbReference>